<dbReference type="Proteomes" id="UP000249057">
    <property type="component" value="Unassembled WGS sequence"/>
</dbReference>
<gene>
    <name evidence="1" type="ORF">BO95DRAFT_102791</name>
</gene>
<protein>
    <submittedName>
        <fullName evidence="1">Uncharacterized protein</fullName>
    </submittedName>
</protein>
<evidence type="ECO:0000313" key="2">
    <source>
        <dbReference type="Proteomes" id="UP000249057"/>
    </source>
</evidence>
<organism evidence="1 2">
    <name type="scientific">Aspergillus brunneoviolaceus CBS 621.78</name>
    <dbReference type="NCBI Taxonomy" id="1450534"/>
    <lineage>
        <taxon>Eukaryota</taxon>
        <taxon>Fungi</taxon>
        <taxon>Dikarya</taxon>
        <taxon>Ascomycota</taxon>
        <taxon>Pezizomycotina</taxon>
        <taxon>Eurotiomycetes</taxon>
        <taxon>Eurotiomycetidae</taxon>
        <taxon>Eurotiales</taxon>
        <taxon>Aspergillaceae</taxon>
        <taxon>Aspergillus</taxon>
        <taxon>Aspergillus subgen. Circumdati</taxon>
    </lineage>
</organism>
<sequence length="248" mass="26989">MTVYVYFYLVLCDITVQKRLLLQLGKAKPSSAQTRTDTYNELFSVHTLPANLEMSSTRFPPVAPKDLSPAQKSLYDEIQRIIGDKFSTVVSHTAEGALLGPWNFLIHHPTIGKALVPLTQALLVRPGHLSRPVREVAILAVGAHYRAAYEIYAHTLLATPLLGIDTVAATLDSRVPPKLDSDALCALEVTRSLLAGGPLPDPLWDRAVKEFGVEGAQELVFLVGYYCLVSVGLNGFGVQVPSTRSAKL</sequence>
<name>A0ACD1GBB4_9EURO</name>
<reference evidence="1" key="1">
    <citation type="submission" date="2018-02" db="EMBL/GenBank/DDBJ databases">
        <title>The genomes of Aspergillus section Nigri reveals drivers in fungal speciation.</title>
        <authorList>
            <consortium name="DOE Joint Genome Institute"/>
            <person name="Vesth T.C."/>
            <person name="Nybo J."/>
            <person name="Theobald S."/>
            <person name="Brandl J."/>
            <person name="Frisvad J.C."/>
            <person name="Nielsen K.F."/>
            <person name="Lyhne E.K."/>
            <person name="Kogle M.E."/>
            <person name="Kuo A."/>
            <person name="Riley R."/>
            <person name="Clum A."/>
            <person name="Nolan M."/>
            <person name="Lipzen A."/>
            <person name="Salamov A."/>
            <person name="Henrissat B."/>
            <person name="Wiebenga A."/>
            <person name="De vries R.P."/>
            <person name="Grigoriev I.V."/>
            <person name="Mortensen U.H."/>
            <person name="Andersen M.R."/>
            <person name="Baker S.E."/>
        </authorList>
    </citation>
    <scope>NUCLEOTIDE SEQUENCE</scope>
    <source>
        <strain evidence="1">CBS 621.78</strain>
    </source>
</reference>
<proteinExistence type="predicted"/>
<accession>A0ACD1GBB4</accession>
<evidence type="ECO:0000313" key="1">
    <source>
        <dbReference type="EMBL" id="RAH46520.1"/>
    </source>
</evidence>
<keyword evidence="2" id="KW-1185">Reference proteome</keyword>
<dbReference type="EMBL" id="KZ825336">
    <property type="protein sequence ID" value="RAH46520.1"/>
    <property type="molecule type" value="Genomic_DNA"/>
</dbReference>